<keyword evidence="1" id="KW-0812">Transmembrane</keyword>
<evidence type="ECO:0000256" key="1">
    <source>
        <dbReference type="SAM" id="Phobius"/>
    </source>
</evidence>
<organism evidence="2 3">
    <name type="scientific">Steinernema hermaphroditum</name>
    <dbReference type="NCBI Taxonomy" id="289476"/>
    <lineage>
        <taxon>Eukaryota</taxon>
        <taxon>Metazoa</taxon>
        <taxon>Ecdysozoa</taxon>
        <taxon>Nematoda</taxon>
        <taxon>Chromadorea</taxon>
        <taxon>Rhabditida</taxon>
        <taxon>Tylenchina</taxon>
        <taxon>Panagrolaimomorpha</taxon>
        <taxon>Strongyloidoidea</taxon>
        <taxon>Steinernematidae</taxon>
        <taxon>Steinernema</taxon>
    </lineage>
</organism>
<comment type="caution">
    <text evidence="2">The sequence shown here is derived from an EMBL/GenBank/DDBJ whole genome shotgun (WGS) entry which is preliminary data.</text>
</comment>
<feature type="transmembrane region" description="Helical" evidence="1">
    <location>
        <begin position="14"/>
        <end position="39"/>
    </location>
</feature>
<proteinExistence type="predicted"/>
<evidence type="ECO:0000313" key="3">
    <source>
        <dbReference type="Proteomes" id="UP001175271"/>
    </source>
</evidence>
<dbReference type="Proteomes" id="UP001175271">
    <property type="component" value="Unassembled WGS sequence"/>
</dbReference>
<protein>
    <submittedName>
        <fullName evidence="2">Uncharacterized protein</fullName>
    </submittedName>
</protein>
<name>A0AA39HCY0_9BILA</name>
<keyword evidence="3" id="KW-1185">Reference proteome</keyword>
<reference evidence="2" key="1">
    <citation type="submission" date="2023-06" db="EMBL/GenBank/DDBJ databases">
        <title>Genomic analysis of the entomopathogenic nematode Steinernema hermaphroditum.</title>
        <authorList>
            <person name="Schwarz E.M."/>
            <person name="Heppert J.K."/>
            <person name="Baniya A."/>
            <person name="Schwartz H.T."/>
            <person name="Tan C.-H."/>
            <person name="Antoshechkin I."/>
            <person name="Sternberg P.W."/>
            <person name="Goodrich-Blair H."/>
            <person name="Dillman A.R."/>
        </authorList>
    </citation>
    <scope>NUCLEOTIDE SEQUENCE</scope>
    <source>
        <strain evidence="2">PS9179</strain>
        <tissue evidence="2">Whole animal</tissue>
    </source>
</reference>
<evidence type="ECO:0000313" key="2">
    <source>
        <dbReference type="EMBL" id="KAK0403552.1"/>
    </source>
</evidence>
<sequence length="74" mass="8004">MDTNDLFYEGNGQIVMSIVIGFNVGFAFGGLLLCLHAPFTNCLARRRAKVIQDACQMDDKNEGAAESSTMADVT</sequence>
<dbReference type="AlphaFoldDB" id="A0AA39HCY0"/>
<keyword evidence="1" id="KW-1133">Transmembrane helix</keyword>
<gene>
    <name evidence="2" type="ORF">QR680_016990</name>
</gene>
<accession>A0AA39HCY0</accession>
<keyword evidence="1" id="KW-0472">Membrane</keyword>
<dbReference type="EMBL" id="JAUCMV010000004">
    <property type="protein sequence ID" value="KAK0403552.1"/>
    <property type="molecule type" value="Genomic_DNA"/>
</dbReference>